<keyword evidence="3" id="KW-1185">Reference proteome</keyword>
<organism evidence="2 3">
    <name type="scientific">Artemisia annua</name>
    <name type="common">Sweet wormwood</name>
    <dbReference type="NCBI Taxonomy" id="35608"/>
    <lineage>
        <taxon>Eukaryota</taxon>
        <taxon>Viridiplantae</taxon>
        <taxon>Streptophyta</taxon>
        <taxon>Embryophyta</taxon>
        <taxon>Tracheophyta</taxon>
        <taxon>Spermatophyta</taxon>
        <taxon>Magnoliopsida</taxon>
        <taxon>eudicotyledons</taxon>
        <taxon>Gunneridae</taxon>
        <taxon>Pentapetalae</taxon>
        <taxon>asterids</taxon>
        <taxon>campanulids</taxon>
        <taxon>Asterales</taxon>
        <taxon>Asteraceae</taxon>
        <taxon>Asteroideae</taxon>
        <taxon>Anthemideae</taxon>
        <taxon>Artemisiinae</taxon>
        <taxon>Artemisia</taxon>
    </lineage>
</organism>
<dbReference type="Proteomes" id="UP000245207">
    <property type="component" value="Unassembled WGS sequence"/>
</dbReference>
<keyword evidence="2" id="KW-0560">Oxidoreductase</keyword>
<dbReference type="SUPFAM" id="SSF51197">
    <property type="entry name" value="Clavaminate synthase-like"/>
    <property type="match status" value="1"/>
</dbReference>
<protein>
    <submittedName>
        <fullName evidence="2">Alpha-ketoglutarate-dependent dioxygenase alkB</fullName>
    </submittedName>
</protein>
<evidence type="ECO:0000313" key="2">
    <source>
        <dbReference type="EMBL" id="PWA64682.1"/>
    </source>
</evidence>
<comment type="similarity">
    <text evidence="1">Belongs to the alkB family.</text>
</comment>
<reference evidence="2 3" key="1">
    <citation type="journal article" date="2018" name="Mol. Plant">
        <title>The genome of Artemisia annua provides insight into the evolution of Asteraceae family and artemisinin biosynthesis.</title>
        <authorList>
            <person name="Shen Q."/>
            <person name="Zhang L."/>
            <person name="Liao Z."/>
            <person name="Wang S."/>
            <person name="Yan T."/>
            <person name="Shi P."/>
            <person name="Liu M."/>
            <person name="Fu X."/>
            <person name="Pan Q."/>
            <person name="Wang Y."/>
            <person name="Lv Z."/>
            <person name="Lu X."/>
            <person name="Zhang F."/>
            <person name="Jiang W."/>
            <person name="Ma Y."/>
            <person name="Chen M."/>
            <person name="Hao X."/>
            <person name="Li L."/>
            <person name="Tang Y."/>
            <person name="Lv G."/>
            <person name="Zhou Y."/>
            <person name="Sun X."/>
            <person name="Brodelius P.E."/>
            <person name="Rose J.K.C."/>
            <person name="Tang K."/>
        </authorList>
    </citation>
    <scope>NUCLEOTIDE SEQUENCE [LARGE SCALE GENOMIC DNA]</scope>
    <source>
        <strain evidence="3">cv. Huhao1</strain>
        <tissue evidence="2">Leaf</tissue>
    </source>
</reference>
<comment type="caution">
    <text evidence="2">The sequence shown here is derived from an EMBL/GenBank/DDBJ whole genome shotgun (WGS) entry which is preliminary data.</text>
</comment>
<dbReference type="STRING" id="35608.A0A2U1MTW3"/>
<dbReference type="OrthoDB" id="6614653at2759"/>
<dbReference type="Gene3D" id="2.60.120.590">
    <property type="entry name" value="Alpha-ketoglutarate-dependent dioxygenase AlkB-like"/>
    <property type="match status" value="1"/>
</dbReference>
<dbReference type="InterPro" id="IPR004574">
    <property type="entry name" value="Alkb"/>
</dbReference>
<dbReference type="GO" id="GO:0035513">
    <property type="term" value="P:oxidative RNA demethylation"/>
    <property type="evidence" value="ECO:0007669"/>
    <property type="project" value="TreeGrafter"/>
</dbReference>
<dbReference type="PANTHER" id="PTHR16557:SF11">
    <property type="entry name" value="ALPHA-KETOGLUTARATE-DEPENDENT DIOXYGENASE ALKB"/>
    <property type="match status" value="1"/>
</dbReference>
<dbReference type="GO" id="GO:0035515">
    <property type="term" value="F:oxidative RNA demethylase activity"/>
    <property type="evidence" value="ECO:0007669"/>
    <property type="project" value="TreeGrafter"/>
</dbReference>
<dbReference type="PANTHER" id="PTHR16557">
    <property type="entry name" value="ALKYLATED DNA REPAIR PROTEIN ALKB-RELATED"/>
    <property type="match status" value="1"/>
</dbReference>
<dbReference type="GO" id="GO:0005737">
    <property type="term" value="C:cytoplasm"/>
    <property type="evidence" value="ECO:0007669"/>
    <property type="project" value="TreeGrafter"/>
</dbReference>
<evidence type="ECO:0000256" key="1">
    <source>
        <dbReference type="ARBA" id="ARBA00007879"/>
    </source>
</evidence>
<sequence>MRLKVRKLRWNTLGLQFDWSKRGYNISLPHNKIPDALSQPAKKMTSPTMPVGEDFQPEAAIVNYFGSGMDIDASLLECLPSICHSLRRPWRWKRYTMYKDC</sequence>
<dbReference type="GO" id="GO:0008198">
    <property type="term" value="F:ferrous iron binding"/>
    <property type="evidence" value="ECO:0007669"/>
    <property type="project" value="TreeGrafter"/>
</dbReference>
<dbReference type="GO" id="GO:0035516">
    <property type="term" value="F:broad specificity oxidative DNA demethylase activity"/>
    <property type="evidence" value="ECO:0007669"/>
    <property type="project" value="TreeGrafter"/>
</dbReference>
<dbReference type="InterPro" id="IPR037151">
    <property type="entry name" value="AlkB-like_sf"/>
</dbReference>
<dbReference type="EMBL" id="PKPP01004374">
    <property type="protein sequence ID" value="PWA64682.1"/>
    <property type="molecule type" value="Genomic_DNA"/>
</dbReference>
<evidence type="ECO:0000313" key="3">
    <source>
        <dbReference type="Proteomes" id="UP000245207"/>
    </source>
</evidence>
<accession>A0A2U1MTW3</accession>
<dbReference type="AlphaFoldDB" id="A0A2U1MTW3"/>
<name>A0A2U1MTW3_ARTAN</name>
<proteinExistence type="inferred from homology"/>
<gene>
    <name evidence="2" type="ORF">CTI12_AA340780</name>
</gene>
<keyword evidence="2" id="KW-0223">Dioxygenase</keyword>